<dbReference type="Proteomes" id="UP001140510">
    <property type="component" value="Unassembled WGS sequence"/>
</dbReference>
<name>A0A9W9DAT9_9PLEO</name>
<reference evidence="2" key="1">
    <citation type="submission" date="2022-10" db="EMBL/GenBank/DDBJ databases">
        <title>Tapping the CABI collections for fungal endophytes: first genome assemblies for Collariella, Neodidymelliopsis, Ascochyta clinopodiicola, Didymella pomorum, Didymosphaeria variabile, Neocosmospora piperis and Neocucurbitaria cava.</title>
        <authorList>
            <person name="Hill R."/>
        </authorList>
    </citation>
    <scope>NUCLEOTIDE SEQUENCE</scope>
    <source>
        <strain evidence="2">IMI 355091</strain>
    </source>
</reference>
<protein>
    <submittedName>
        <fullName evidence="2">Uncharacterized protein</fullName>
    </submittedName>
</protein>
<feature type="compositionally biased region" description="Basic residues" evidence="1">
    <location>
        <begin position="42"/>
        <end position="51"/>
    </location>
</feature>
<evidence type="ECO:0000313" key="2">
    <source>
        <dbReference type="EMBL" id="KAJ4409061.1"/>
    </source>
</evidence>
<dbReference type="AlphaFoldDB" id="A0A9W9DAT9"/>
<keyword evidence="3" id="KW-1185">Reference proteome</keyword>
<evidence type="ECO:0000256" key="1">
    <source>
        <dbReference type="SAM" id="MobiDB-lite"/>
    </source>
</evidence>
<organism evidence="2 3">
    <name type="scientific">Didymella pomorum</name>
    <dbReference type="NCBI Taxonomy" id="749634"/>
    <lineage>
        <taxon>Eukaryota</taxon>
        <taxon>Fungi</taxon>
        <taxon>Dikarya</taxon>
        <taxon>Ascomycota</taxon>
        <taxon>Pezizomycotina</taxon>
        <taxon>Dothideomycetes</taxon>
        <taxon>Pleosporomycetidae</taxon>
        <taxon>Pleosporales</taxon>
        <taxon>Pleosporineae</taxon>
        <taxon>Didymellaceae</taxon>
        <taxon>Didymella</taxon>
    </lineage>
</organism>
<feature type="region of interest" description="Disordered" evidence="1">
    <location>
        <begin position="34"/>
        <end position="54"/>
    </location>
</feature>
<evidence type="ECO:0000313" key="3">
    <source>
        <dbReference type="Proteomes" id="UP001140510"/>
    </source>
</evidence>
<gene>
    <name evidence="2" type="ORF">N0V91_002877</name>
</gene>
<comment type="caution">
    <text evidence="2">The sequence shown here is derived from an EMBL/GenBank/DDBJ whole genome shotgun (WGS) entry which is preliminary data.</text>
</comment>
<dbReference type="EMBL" id="JAPEVA010000013">
    <property type="protein sequence ID" value="KAJ4409061.1"/>
    <property type="molecule type" value="Genomic_DNA"/>
</dbReference>
<accession>A0A9W9DAT9</accession>
<sequence>MANRKNVENYALIDIINIVKNVINGRRLEKILDEQRGSRPKEKSKKTKISKRKADELTDYLQHKEESDEFASVSITA</sequence>
<proteinExistence type="predicted"/>